<keyword evidence="7 10" id="KW-0472">Membrane</keyword>
<dbReference type="PROSITE" id="PS51257">
    <property type="entry name" value="PROKAR_LIPOPROTEIN"/>
    <property type="match status" value="1"/>
</dbReference>
<evidence type="ECO:0000256" key="3">
    <source>
        <dbReference type="ARBA" id="ARBA00022452"/>
    </source>
</evidence>
<evidence type="ECO:0000256" key="12">
    <source>
        <dbReference type="SAM" id="SignalP"/>
    </source>
</evidence>
<feature type="signal peptide" evidence="12">
    <location>
        <begin position="1"/>
        <end position="26"/>
    </location>
</feature>
<accession>A0A7M3MFL8</accession>
<dbReference type="SUPFAM" id="SSF56935">
    <property type="entry name" value="Porins"/>
    <property type="match status" value="1"/>
</dbReference>
<sequence>MTKNFLHYMLSTLGCLLLLLAGQAFAQSDSGASDVDLTELSLETLMSIQVVTASREEQALFKTASAVYVITSEDIRRSAATSIPDILRTVPGVNVAQINANTWAVTVRGFNQRFSSKLLVLKDGMTIYTPTFSGVYWDIRDTLIEDVDRIEIIRGPGGALWGANAVNGIINIITKNAADTQGGLVAASGGTESGSVAGRWGGTVGDDLAYRIWAEGELHDASVHDDGSRGQDEWESLKGGIRADLSPTDDDRVTFIADFFTGHVGQNTWIPSPNAPGSLYLDEYESPYWGGNMLLRWEHDFSKDVDLAMQVFFDTVELKRRFKPGIYGPSQKAREATYTLDFDSQLSFPLGSRHDVIVGFGYRSIWDSFDGDPYWVLTMSPSHLQRSIFSAFIQDTIALWEDQWSLILGCKVEHNDYTGFEVQPSARLLWTPNDRHTVWAAVSRAVRTPSRVERDALYMRQPAMEVANMGLSPAAAAFASMGGLRSLLALGTATGGFGMGGQASIPVVPELQGSGDFVSEELIALELGYRMQPADEFSLDVAGFVNFYEKLMTMEANNLVLGPGYALLGVKTTNDRKGVGYGVEVSAKWNATDWWRLEAAYSFLEVDSWVNTVGRNLLPQFETEQSPQHSASLQSSMDLPHNIELDLIGRYTSELDGLDIGDIMEMDARLAWTPYENLEIALIGRNLLHDHHAEYKDRIVYLGDSQIERSVLAKVTWRF</sequence>
<dbReference type="Pfam" id="PF00593">
    <property type="entry name" value="TonB_dep_Rec_b-barrel"/>
    <property type="match status" value="1"/>
</dbReference>
<dbReference type="Gene3D" id="2.170.130.10">
    <property type="entry name" value="TonB-dependent receptor, plug domain"/>
    <property type="match status" value="1"/>
</dbReference>
<comment type="similarity">
    <text evidence="10 11">Belongs to the TonB-dependent receptor family.</text>
</comment>
<keyword evidence="6 11" id="KW-0798">TonB box</keyword>
<dbReference type="InterPro" id="IPR037066">
    <property type="entry name" value="Plug_dom_sf"/>
</dbReference>
<evidence type="ECO:0000313" key="16">
    <source>
        <dbReference type="Proteomes" id="UP000448292"/>
    </source>
</evidence>
<keyword evidence="9 10" id="KW-0998">Cell outer membrane</keyword>
<evidence type="ECO:0000256" key="10">
    <source>
        <dbReference type="PROSITE-ProRule" id="PRU01360"/>
    </source>
</evidence>
<dbReference type="GO" id="GO:0044718">
    <property type="term" value="P:siderophore transmembrane transport"/>
    <property type="evidence" value="ECO:0007669"/>
    <property type="project" value="TreeGrafter"/>
</dbReference>
<dbReference type="GO" id="GO:0009279">
    <property type="term" value="C:cell outer membrane"/>
    <property type="evidence" value="ECO:0007669"/>
    <property type="project" value="UniProtKB-SubCell"/>
</dbReference>
<evidence type="ECO:0000256" key="9">
    <source>
        <dbReference type="ARBA" id="ARBA00023237"/>
    </source>
</evidence>
<dbReference type="Pfam" id="PF07715">
    <property type="entry name" value="Plug"/>
    <property type="match status" value="1"/>
</dbReference>
<evidence type="ECO:0000256" key="2">
    <source>
        <dbReference type="ARBA" id="ARBA00022448"/>
    </source>
</evidence>
<keyword evidence="5 12" id="KW-0732">Signal</keyword>
<dbReference type="InterPro" id="IPR012910">
    <property type="entry name" value="Plug_dom"/>
</dbReference>
<dbReference type="InterPro" id="IPR036942">
    <property type="entry name" value="Beta-barrel_TonB_sf"/>
</dbReference>
<evidence type="ECO:0000256" key="7">
    <source>
        <dbReference type="ARBA" id="ARBA00023136"/>
    </source>
</evidence>
<comment type="subcellular location">
    <subcellularLocation>
        <location evidence="1 10">Cell outer membrane</location>
        <topology evidence="1 10">Multi-pass membrane protein</topology>
    </subcellularLocation>
</comment>
<evidence type="ECO:0000313" key="15">
    <source>
        <dbReference type="EMBL" id="TVM17908.1"/>
    </source>
</evidence>
<dbReference type="OrthoDB" id="9800913at2"/>
<feature type="chain" id="PRO_5029872719" evidence="12">
    <location>
        <begin position="27"/>
        <end position="719"/>
    </location>
</feature>
<evidence type="ECO:0000256" key="5">
    <source>
        <dbReference type="ARBA" id="ARBA00022729"/>
    </source>
</evidence>
<keyword evidence="16" id="KW-1185">Reference proteome</keyword>
<dbReference type="PROSITE" id="PS52016">
    <property type="entry name" value="TONB_DEPENDENT_REC_3"/>
    <property type="match status" value="1"/>
</dbReference>
<dbReference type="InterPro" id="IPR039426">
    <property type="entry name" value="TonB-dep_rcpt-like"/>
</dbReference>
<dbReference type="PANTHER" id="PTHR30069:SF29">
    <property type="entry name" value="HEMOGLOBIN AND HEMOGLOBIN-HAPTOGLOBIN-BINDING PROTEIN 1-RELATED"/>
    <property type="match status" value="1"/>
</dbReference>
<keyword evidence="2 10" id="KW-0813">Transport</keyword>
<evidence type="ECO:0000259" key="14">
    <source>
        <dbReference type="Pfam" id="PF07715"/>
    </source>
</evidence>
<keyword evidence="4 10" id="KW-0812">Transmembrane</keyword>
<feature type="domain" description="TonB-dependent receptor-like beta-barrel" evidence="13">
    <location>
        <begin position="250"/>
        <end position="687"/>
    </location>
</feature>
<gene>
    <name evidence="15" type="ORF">DPQ33_07300</name>
</gene>
<evidence type="ECO:0000259" key="13">
    <source>
        <dbReference type="Pfam" id="PF00593"/>
    </source>
</evidence>
<protein>
    <submittedName>
        <fullName evidence="15">TonB-dependent receptor</fullName>
    </submittedName>
</protein>
<proteinExistence type="inferred from homology"/>
<dbReference type="Proteomes" id="UP000448292">
    <property type="component" value="Unassembled WGS sequence"/>
</dbReference>
<keyword evidence="8 15" id="KW-0675">Receptor</keyword>
<evidence type="ECO:0000256" key="4">
    <source>
        <dbReference type="ARBA" id="ARBA00022692"/>
    </source>
</evidence>
<dbReference type="RefSeq" id="WP_144302561.1">
    <property type="nucleotide sequence ID" value="NZ_QMIE01000005.1"/>
</dbReference>
<feature type="domain" description="TonB-dependent receptor plug" evidence="14">
    <location>
        <begin position="61"/>
        <end position="169"/>
    </location>
</feature>
<keyword evidence="3 10" id="KW-1134">Transmembrane beta strand</keyword>
<evidence type="ECO:0000256" key="1">
    <source>
        <dbReference type="ARBA" id="ARBA00004571"/>
    </source>
</evidence>
<reference evidence="15 16" key="1">
    <citation type="submission" date="2018-06" db="EMBL/GenBank/DDBJ databases">
        <title>Complete genome of Desulfovibrio indonesiensis P37SLT.</title>
        <authorList>
            <person name="Crispim J.S."/>
            <person name="Vidigal P.M.P."/>
            <person name="Silva L.C.F."/>
            <person name="Laguardia C.N."/>
            <person name="Araujo L.C."/>
            <person name="Dias R.S."/>
            <person name="Sousa M.P."/>
            <person name="Paula S.O."/>
            <person name="Silva C."/>
        </authorList>
    </citation>
    <scope>NUCLEOTIDE SEQUENCE [LARGE SCALE GENOMIC DNA]</scope>
    <source>
        <strain evidence="15 16">P37SLT</strain>
    </source>
</reference>
<dbReference type="GO" id="GO:0015344">
    <property type="term" value="F:siderophore uptake transmembrane transporter activity"/>
    <property type="evidence" value="ECO:0007669"/>
    <property type="project" value="TreeGrafter"/>
</dbReference>
<comment type="caution">
    <text evidence="15">The sequence shown here is derived from an EMBL/GenBank/DDBJ whole genome shotgun (WGS) entry which is preliminary data.</text>
</comment>
<evidence type="ECO:0000256" key="11">
    <source>
        <dbReference type="RuleBase" id="RU003357"/>
    </source>
</evidence>
<dbReference type="Gene3D" id="2.40.170.20">
    <property type="entry name" value="TonB-dependent receptor, beta-barrel domain"/>
    <property type="match status" value="1"/>
</dbReference>
<dbReference type="InterPro" id="IPR000531">
    <property type="entry name" value="Beta-barrel_TonB"/>
</dbReference>
<dbReference type="PANTHER" id="PTHR30069">
    <property type="entry name" value="TONB-DEPENDENT OUTER MEMBRANE RECEPTOR"/>
    <property type="match status" value="1"/>
</dbReference>
<name>A0A7M3MFL8_9BACT</name>
<dbReference type="EMBL" id="QMIE01000005">
    <property type="protein sequence ID" value="TVM17908.1"/>
    <property type="molecule type" value="Genomic_DNA"/>
</dbReference>
<organism evidence="15 16">
    <name type="scientific">Oceanidesulfovibrio indonesiensis</name>
    <dbReference type="NCBI Taxonomy" id="54767"/>
    <lineage>
        <taxon>Bacteria</taxon>
        <taxon>Pseudomonadati</taxon>
        <taxon>Thermodesulfobacteriota</taxon>
        <taxon>Desulfovibrionia</taxon>
        <taxon>Desulfovibrionales</taxon>
        <taxon>Desulfovibrionaceae</taxon>
        <taxon>Oceanidesulfovibrio</taxon>
    </lineage>
</organism>
<evidence type="ECO:0000256" key="6">
    <source>
        <dbReference type="ARBA" id="ARBA00023077"/>
    </source>
</evidence>
<dbReference type="AlphaFoldDB" id="A0A7M3MFL8"/>
<evidence type="ECO:0000256" key="8">
    <source>
        <dbReference type="ARBA" id="ARBA00023170"/>
    </source>
</evidence>